<dbReference type="GO" id="GO:0004820">
    <property type="term" value="F:glycine-tRNA ligase activity"/>
    <property type="evidence" value="ECO:0007669"/>
    <property type="project" value="UniProtKB-EC"/>
</dbReference>
<dbReference type="STRING" id="57577.A0A2K3K7W6"/>
<dbReference type="InterPro" id="IPR015944">
    <property type="entry name" value="Gly-tRNA-synth_bsu"/>
</dbReference>
<dbReference type="GO" id="GO:0005739">
    <property type="term" value="C:mitochondrion"/>
    <property type="evidence" value="ECO:0007669"/>
    <property type="project" value="TreeGrafter"/>
</dbReference>
<keyword evidence="6" id="KW-0648">Protein biosynthesis</keyword>
<reference evidence="9 10" key="1">
    <citation type="journal article" date="2014" name="Am. J. Bot.">
        <title>Genome assembly and annotation for red clover (Trifolium pratense; Fabaceae).</title>
        <authorList>
            <person name="Istvanek J."/>
            <person name="Jaros M."/>
            <person name="Krenek A."/>
            <person name="Repkova J."/>
        </authorList>
    </citation>
    <scope>NUCLEOTIDE SEQUENCE [LARGE SCALE GENOMIC DNA]</scope>
    <source>
        <strain evidence="10">cv. Tatra</strain>
        <tissue evidence="9">Young leaves</tissue>
    </source>
</reference>
<evidence type="ECO:0000256" key="4">
    <source>
        <dbReference type="ARBA" id="ARBA00022741"/>
    </source>
</evidence>
<keyword evidence="5" id="KW-0067">ATP-binding</keyword>
<dbReference type="EC" id="6.1.1.14" evidence="2"/>
<dbReference type="ExpressionAtlas" id="A0A2K3K7W6">
    <property type="expression patterns" value="baseline"/>
</dbReference>
<dbReference type="GO" id="GO:0005524">
    <property type="term" value="F:ATP binding"/>
    <property type="evidence" value="ECO:0007669"/>
    <property type="project" value="UniProtKB-KW"/>
</dbReference>
<dbReference type="Pfam" id="PF02092">
    <property type="entry name" value="tRNA_synt_2f"/>
    <property type="match status" value="1"/>
</dbReference>
<comment type="similarity">
    <text evidence="1">Belongs to the class-II aminoacyl-tRNA synthetase family.</text>
</comment>
<reference evidence="9 10" key="2">
    <citation type="journal article" date="2017" name="Front. Plant Sci.">
        <title>Gene Classification and Mining of Molecular Markers Useful in Red Clover (Trifolium pratense) Breeding.</title>
        <authorList>
            <person name="Istvanek J."/>
            <person name="Dluhosova J."/>
            <person name="Dluhos P."/>
            <person name="Patkova L."/>
            <person name="Nedelnik J."/>
            <person name="Repkova J."/>
        </authorList>
    </citation>
    <scope>NUCLEOTIDE SEQUENCE [LARGE SCALE GENOMIC DNA]</scope>
    <source>
        <strain evidence="10">cv. Tatra</strain>
        <tissue evidence="9">Young leaves</tissue>
    </source>
</reference>
<feature type="non-terminal residue" evidence="9">
    <location>
        <position position="1"/>
    </location>
</feature>
<dbReference type="InterPro" id="IPR006194">
    <property type="entry name" value="Gly-tRNA-synth_heterodimer"/>
</dbReference>
<accession>A0A2K3K7W6</accession>
<dbReference type="PANTHER" id="PTHR30075:SF2">
    <property type="entry name" value="GLYCINE--TRNA LIGASE, CHLOROPLASTIC_MITOCHONDRIAL 2"/>
    <property type="match status" value="1"/>
</dbReference>
<gene>
    <name evidence="9" type="ORF">L195_g052952</name>
</gene>
<comment type="caution">
    <text evidence="9">The sequence shown here is derived from an EMBL/GenBank/DDBJ whole genome shotgun (WGS) entry which is preliminary data.</text>
</comment>
<evidence type="ECO:0000256" key="3">
    <source>
        <dbReference type="ARBA" id="ARBA00022598"/>
    </source>
</evidence>
<keyword evidence="3" id="KW-0436">Ligase</keyword>
<dbReference type="GO" id="GO:0009570">
    <property type="term" value="C:chloroplast stroma"/>
    <property type="evidence" value="ECO:0007669"/>
    <property type="project" value="TreeGrafter"/>
</dbReference>
<evidence type="ECO:0000256" key="1">
    <source>
        <dbReference type="ARBA" id="ARBA00008226"/>
    </source>
</evidence>
<evidence type="ECO:0000256" key="2">
    <source>
        <dbReference type="ARBA" id="ARBA00012829"/>
    </source>
</evidence>
<evidence type="ECO:0000313" key="9">
    <source>
        <dbReference type="EMBL" id="PNX62381.1"/>
    </source>
</evidence>
<evidence type="ECO:0000256" key="5">
    <source>
        <dbReference type="ARBA" id="ARBA00022840"/>
    </source>
</evidence>
<evidence type="ECO:0000256" key="7">
    <source>
        <dbReference type="ARBA" id="ARBA00023146"/>
    </source>
</evidence>
<dbReference type="PANTHER" id="PTHR30075">
    <property type="entry name" value="GLYCYL-TRNA SYNTHETASE"/>
    <property type="match status" value="1"/>
</dbReference>
<keyword evidence="4" id="KW-0547">Nucleotide-binding</keyword>
<evidence type="ECO:0000256" key="8">
    <source>
        <dbReference type="ARBA" id="ARBA00047937"/>
    </source>
</evidence>
<comment type="catalytic activity">
    <reaction evidence="8">
        <text>tRNA(Gly) + glycine + ATP = glycyl-tRNA(Gly) + AMP + diphosphate</text>
        <dbReference type="Rhea" id="RHEA:16013"/>
        <dbReference type="Rhea" id="RHEA-COMP:9664"/>
        <dbReference type="Rhea" id="RHEA-COMP:9683"/>
        <dbReference type="ChEBI" id="CHEBI:30616"/>
        <dbReference type="ChEBI" id="CHEBI:33019"/>
        <dbReference type="ChEBI" id="CHEBI:57305"/>
        <dbReference type="ChEBI" id="CHEBI:78442"/>
        <dbReference type="ChEBI" id="CHEBI:78522"/>
        <dbReference type="ChEBI" id="CHEBI:456215"/>
        <dbReference type="EC" id="6.1.1.14"/>
    </reaction>
</comment>
<organism evidence="9 10">
    <name type="scientific">Trifolium pratense</name>
    <name type="common">Red clover</name>
    <dbReference type="NCBI Taxonomy" id="57577"/>
    <lineage>
        <taxon>Eukaryota</taxon>
        <taxon>Viridiplantae</taxon>
        <taxon>Streptophyta</taxon>
        <taxon>Embryophyta</taxon>
        <taxon>Tracheophyta</taxon>
        <taxon>Spermatophyta</taxon>
        <taxon>Magnoliopsida</taxon>
        <taxon>eudicotyledons</taxon>
        <taxon>Gunneridae</taxon>
        <taxon>Pentapetalae</taxon>
        <taxon>rosids</taxon>
        <taxon>fabids</taxon>
        <taxon>Fabales</taxon>
        <taxon>Fabaceae</taxon>
        <taxon>Papilionoideae</taxon>
        <taxon>50 kb inversion clade</taxon>
        <taxon>NPAAA clade</taxon>
        <taxon>Hologalegina</taxon>
        <taxon>IRL clade</taxon>
        <taxon>Trifolieae</taxon>
        <taxon>Trifolium</taxon>
    </lineage>
</organism>
<keyword evidence="7 9" id="KW-0030">Aminoacyl-tRNA synthetase</keyword>
<dbReference type="AlphaFoldDB" id="A0A2K3K7W6"/>
<dbReference type="Proteomes" id="UP000236291">
    <property type="component" value="Unassembled WGS sequence"/>
</dbReference>
<evidence type="ECO:0000256" key="6">
    <source>
        <dbReference type="ARBA" id="ARBA00022917"/>
    </source>
</evidence>
<protein>
    <recommendedName>
        <fullName evidence="2">glycine--tRNA ligase</fullName>
        <ecNumber evidence="2">6.1.1.14</ecNumber>
    </recommendedName>
</protein>
<dbReference type="EMBL" id="ASHM01087619">
    <property type="protein sequence ID" value="PNX62381.1"/>
    <property type="molecule type" value="Genomic_DNA"/>
</dbReference>
<name>A0A2K3K7W6_TRIPR</name>
<proteinExistence type="inferred from homology"/>
<sequence length="46" mass="5159">VMRKHQKYFAVCDTNGQLLPYFIAVANGAIDEATVRKGNEAVLRYS</sequence>
<evidence type="ECO:0000313" key="10">
    <source>
        <dbReference type="Proteomes" id="UP000236291"/>
    </source>
</evidence>
<dbReference type="GO" id="GO:0006426">
    <property type="term" value="P:glycyl-tRNA aminoacylation"/>
    <property type="evidence" value="ECO:0007669"/>
    <property type="project" value="InterPro"/>
</dbReference>